<sequence>MYLGFYFFFSVGGISLCVQCAWDNGSSRVQTINHGVGPTQSSPSWPSLILTPVCLLALHQGLLGTHVWKY</sequence>
<dbReference type="AlphaFoldDB" id="A0A251NNZ9"/>
<dbReference type="EMBL" id="CM007656">
    <property type="protein sequence ID" value="ONI01043.1"/>
    <property type="molecule type" value="Genomic_DNA"/>
</dbReference>
<accession>A0A251NNZ9</accession>
<dbReference type="Proteomes" id="UP000006882">
    <property type="component" value="Chromosome G6"/>
</dbReference>
<protein>
    <submittedName>
        <fullName evidence="1">Uncharacterized protein</fullName>
    </submittedName>
</protein>
<evidence type="ECO:0000313" key="1">
    <source>
        <dbReference type="EMBL" id="ONI01043.1"/>
    </source>
</evidence>
<proteinExistence type="predicted"/>
<keyword evidence="2" id="KW-1185">Reference proteome</keyword>
<evidence type="ECO:0000313" key="2">
    <source>
        <dbReference type="Proteomes" id="UP000006882"/>
    </source>
</evidence>
<reference evidence="1 2" key="1">
    <citation type="journal article" date="2013" name="Nat. Genet.">
        <title>The high-quality draft genome of peach (Prunus persica) identifies unique patterns of genetic diversity, domestication and genome evolution.</title>
        <authorList>
            <consortium name="International Peach Genome Initiative"/>
            <person name="Verde I."/>
            <person name="Abbott A.G."/>
            <person name="Scalabrin S."/>
            <person name="Jung S."/>
            <person name="Shu S."/>
            <person name="Marroni F."/>
            <person name="Zhebentyayeva T."/>
            <person name="Dettori M.T."/>
            <person name="Grimwood J."/>
            <person name="Cattonaro F."/>
            <person name="Zuccolo A."/>
            <person name="Rossini L."/>
            <person name="Jenkins J."/>
            <person name="Vendramin E."/>
            <person name="Meisel L.A."/>
            <person name="Decroocq V."/>
            <person name="Sosinski B."/>
            <person name="Prochnik S."/>
            <person name="Mitros T."/>
            <person name="Policriti A."/>
            <person name="Cipriani G."/>
            <person name="Dondini L."/>
            <person name="Ficklin S."/>
            <person name="Goodstein D.M."/>
            <person name="Xuan P."/>
            <person name="Del Fabbro C."/>
            <person name="Aramini V."/>
            <person name="Copetti D."/>
            <person name="Gonzalez S."/>
            <person name="Horner D.S."/>
            <person name="Falchi R."/>
            <person name="Lucas S."/>
            <person name="Mica E."/>
            <person name="Maldonado J."/>
            <person name="Lazzari B."/>
            <person name="Bielenberg D."/>
            <person name="Pirona R."/>
            <person name="Miculan M."/>
            <person name="Barakat A."/>
            <person name="Testolin R."/>
            <person name="Stella A."/>
            <person name="Tartarini S."/>
            <person name="Tonutti P."/>
            <person name="Arus P."/>
            <person name="Orellana A."/>
            <person name="Wells C."/>
            <person name="Main D."/>
            <person name="Vizzotto G."/>
            <person name="Silva H."/>
            <person name="Salamini F."/>
            <person name="Schmutz J."/>
            <person name="Morgante M."/>
            <person name="Rokhsar D.S."/>
        </authorList>
    </citation>
    <scope>NUCLEOTIDE SEQUENCE [LARGE SCALE GENOMIC DNA]</scope>
    <source>
        <strain evidence="2">cv. Nemared</strain>
    </source>
</reference>
<gene>
    <name evidence="1" type="ORF">PRUPE_6G118400</name>
</gene>
<organism evidence="1 2">
    <name type="scientific">Prunus persica</name>
    <name type="common">Peach</name>
    <name type="synonym">Amygdalus persica</name>
    <dbReference type="NCBI Taxonomy" id="3760"/>
    <lineage>
        <taxon>Eukaryota</taxon>
        <taxon>Viridiplantae</taxon>
        <taxon>Streptophyta</taxon>
        <taxon>Embryophyta</taxon>
        <taxon>Tracheophyta</taxon>
        <taxon>Spermatophyta</taxon>
        <taxon>Magnoliopsida</taxon>
        <taxon>eudicotyledons</taxon>
        <taxon>Gunneridae</taxon>
        <taxon>Pentapetalae</taxon>
        <taxon>rosids</taxon>
        <taxon>fabids</taxon>
        <taxon>Rosales</taxon>
        <taxon>Rosaceae</taxon>
        <taxon>Amygdaloideae</taxon>
        <taxon>Amygdaleae</taxon>
        <taxon>Prunus</taxon>
    </lineage>
</organism>
<dbReference type="Gramene" id="ONI01043">
    <property type="protein sequence ID" value="ONI01043"/>
    <property type="gene ID" value="PRUPE_6G118400"/>
</dbReference>
<name>A0A251NNZ9_PRUPE</name>